<feature type="compositionally biased region" description="Polar residues" evidence="2">
    <location>
        <begin position="437"/>
        <end position="447"/>
    </location>
</feature>
<dbReference type="EMBL" id="WNYA01000006">
    <property type="protein sequence ID" value="KAG8565655.1"/>
    <property type="molecule type" value="Genomic_DNA"/>
</dbReference>
<dbReference type="Proteomes" id="UP000824782">
    <property type="component" value="Unassembled WGS sequence"/>
</dbReference>
<evidence type="ECO:0000256" key="1">
    <source>
        <dbReference type="SAM" id="Coils"/>
    </source>
</evidence>
<feature type="domain" description="DUF4795" evidence="3">
    <location>
        <begin position="460"/>
        <end position="660"/>
    </location>
</feature>
<feature type="compositionally biased region" description="Polar residues" evidence="2">
    <location>
        <begin position="298"/>
        <end position="308"/>
    </location>
</feature>
<feature type="compositionally biased region" description="Basic and acidic residues" evidence="2">
    <location>
        <begin position="385"/>
        <end position="397"/>
    </location>
</feature>
<feature type="region of interest" description="Disordered" evidence="2">
    <location>
        <begin position="385"/>
        <end position="418"/>
    </location>
</feature>
<feature type="compositionally biased region" description="Basic and acidic residues" evidence="2">
    <location>
        <begin position="405"/>
        <end position="414"/>
    </location>
</feature>
<organism evidence="4 5">
    <name type="scientific">Engystomops pustulosus</name>
    <name type="common">Tungara frog</name>
    <name type="synonym">Physalaemus pustulosus</name>
    <dbReference type="NCBI Taxonomy" id="76066"/>
    <lineage>
        <taxon>Eukaryota</taxon>
        <taxon>Metazoa</taxon>
        <taxon>Chordata</taxon>
        <taxon>Craniata</taxon>
        <taxon>Vertebrata</taxon>
        <taxon>Euteleostomi</taxon>
        <taxon>Amphibia</taxon>
        <taxon>Batrachia</taxon>
        <taxon>Anura</taxon>
        <taxon>Neobatrachia</taxon>
        <taxon>Hyloidea</taxon>
        <taxon>Leptodactylidae</taxon>
        <taxon>Leiuperinae</taxon>
        <taxon>Engystomops</taxon>
    </lineage>
</organism>
<name>A0AAV7B1T2_ENGPU</name>
<accession>A0AAV7B1T2</accession>
<dbReference type="PANTHER" id="PTHR47080:SF2">
    <property type="entry name" value="GLUTAMINE-RICH PROTEIN 2"/>
    <property type="match status" value="1"/>
</dbReference>
<feature type="coiled-coil region" evidence="1">
    <location>
        <begin position="350"/>
        <end position="384"/>
    </location>
</feature>
<evidence type="ECO:0000313" key="5">
    <source>
        <dbReference type="Proteomes" id="UP000824782"/>
    </source>
</evidence>
<protein>
    <recommendedName>
        <fullName evidence="3">DUF4795 domain-containing protein</fullName>
    </recommendedName>
</protein>
<evidence type="ECO:0000256" key="2">
    <source>
        <dbReference type="SAM" id="MobiDB-lite"/>
    </source>
</evidence>
<sequence>MEAGGISLHDLANLAIGTPEVGAVNFTALHTLLHAIIKHLPIQDEGAELTGGRRRCPPSGGTLGQLEALNHLPSGLDLIERSKPGHQEGSGAVEDMWQLMKLKKRLEVNEEGVCKVMTMLQDLMLDVNTLKESQREVQDEIQKVTQTAGLESSKPLEKPYHDVTTEAEKDSVHIELGLLKAQVKKLQEKFEDFHETLARFPETKEARTTEFGNNDISPVSEPIRSTELSQPDRHMLEASYTEGSSQDEDSMSSVETAHVTRDGVASSILEDTHIEVLGQQHENDLTYTHPGAPVLGNTEINPSKTSMDTTPSPGSPVTPSPSTGATSKEPTMLYITVDDLETDKANRTDLRLLQKNTDDLARNVHDLQEKLNNLIREIQDLRGDPDKTRHLLDRPQRSVDQGRIIQHDNQKLEDSNLNSAIQDIEKELKEMRKSQNQERPSGEQSVTDVPLNLRDEDNHSSVIDDIQSSMLRLQEECERLTTTTGSLLHDQEQKQQHIDILYQAVENLDKNKVDKDLHEPEDDVVSEDQAPKGKMNCTDFNATTENKMLQELLSKVTAQERDWQRLVERISAEMQNKLDRMELEPLKNILEQCWRDLHQQLQGPPVQYEVEEAAGIRKQLIQRFHCISCNRMVDMMVPGSEVLSIPNIPGLPAHRSNRPYTVFELDQIRQQSRSDRFPQLSDFGSMSSTRNCGGSHTLTYPQRRYTRLQASTPCTTQREDLVDNLKEEVYILGQDGHIYRGRRDNHLPTIRSKDAKKATAAHQKVCDCNLKGDDNVFGCSSVMASDIHYGVSKTHLKSTQGSEQPLPSLKDNVPPMCYIKTT</sequence>
<dbReference type="AlphaFoldDB" id="A0AAV7B1T2"/>
<feature type="region of interest" description="Disordered" evidence="2">
    <location>
        <begin position="431"/>
        <end position="457"/>
    </location>
</feature>
<keyword evidence="1" id="KW-0175">Coiled coil</keyword>
<reference evidence="4" key="1">
    <citation type="thesis" date="2020" institute="ProQuest LLC" country="789 East Eisenhower Parkway, Ann Arbor, MI, USA">
        <title>Comparative Genomics and Chromosome Evolution.</title>
        <authorList>
            <person name="Mudd A.B."/>
        </authorList>
    </citation>
    <scope>NUCLEOTIDE SEQUENCE</scope>
    <source>
        <strain evidence="4">237g6f4</strain>
        <tissue evidence="4">Blood</tissue>
    </source>
</reference>
<dbReference type="InterPro" id="IPR032013">
    <property type="entry name" value="DUF4795"/>
</dbReference>
<dbReference type="Pfam" id="PF16043">
    <property type="entry name" value="DUF4795"/>
    <property type="match status" value="1"/>
</dbReference>
<proteinExistence type="predicted"/>
<gene>
    <name evidence="4" type="ORF">GDO81_012935</name>
</gene>
<feature type="region of interest" description="Disordered" evidence="2">
    <location>
        <begin position="289"/>
        <end position="331"/>
    </location>
</feature>
<dbReference type="PANTHER" id="PTHR47080">
    <property type="entry name" value="CHROMOSOME 16 OPEN READING FRAME 96"/>
    <property type="match status" value="1"/>
</dbReference>
<keyword evidence="5" id="KW-1185">Reference proteome</keyword>
<comment type="caution">
    <text evidence="4">The sequence shown here is derived from an EMBL/GenBank/DDBJ whole genome shotgun (WGS) entry which is preliminary data.</text>
</comment>
<feature type="coiled-coil region" evidence="1">
    <location>
        <begin position="120"/>
        <end position="147"/>
    </location>
</feature>
<feature type="region of interest" description="Disordered" evidence="2">
    <location>
        <begin position="204"/>
        <end position="232"/>
    </location>
</feature>
<evidence type="ECO:0000259" key="3">
    <source>
        <dbReference type="Pfam" id="PF16043"/>
    </source>
</evidence>
<evidence type="ECO:0000313" key="4">
    <source>
        <dbReference type="EMBL" id="KAG8565655.1"/>
    </source>
</evidence>